<evidence type="ECO:0000256" key="1">
    <source>
        <dbReference type="SAM" id="MobiDB-lite"/>
    </source>
</evidence>
<dbReference type="EMBL" id="UINC01169057">
    <property type="protein sequence ID" value="SVD72406.1"/>
    <property type="molecule type" value="Genomic_DNA"/>
</dbReference>
<sequence>MGTFERIFDTLYCLVFNTIYIALIPFMIWGFFTQHDVYQKKYSKGTWPEREEARVQAMIKKVLKEDSLKKSHPVQKREAPLPPQIHNPEDNNFSIPLQQLLEGNHGRFL</sequence>
<keyword evidence="2" id="KW-0472">Membrane</keyword>
<gene>
    <name evidence="3" type="ORF">METZ01_LOCUS425260</name>
</gene>
<organism evidence="3">
    <name type="scientific">marine metagenome</name>
    <dbReference type="NCBI Taxonomy" id="408172"/>
    <lineage>
        <taxon>unclassified sequences</taxon>
        <taxon>metagenomes</taxon>
        <taxon>ecological metagenomes</taxon>
    </lineage>
</organism>
<feature type="region of interest" description="Disordered" evidence="1">
    <location>
        <begin position="66"/>
        <end position="90"/>
    </location>
</feature>
<accession>A0A382XMP8</accession>
<keyword evidence="2" id="KW-0812">Transmembrane</keyword>
<keyword evidence="2" id="KW-1133">Transmembrane helix</keyword>
<proteinExistence type="predicted"/>
<feature type="compositionally biased region" description="Basic and acidic residues" evidence="1">
    <location>
        <begin position="66"/>
        <end position="79"/>
    </location>
</feature>
<protein>
    <submittedName>
        <fullName evidence="3">Uncharacterized protein</fullName>
    </submittedName>
</protein>
<evidence type="ECO:0000313" key="3">
    <source>
        <dbReference type="EMBL" id="SVD72406.1"/>
    </source>
</evidence>
<name>A0A382XMP8_9ZZZZ</name>
<dbReference type="AlphaFoldDB" id="A0A382XMP8"/>
<evidence type="ECO:0000256" key="2">
    <source>
        <dbReference type="SAM" id="Phobius"/>
    </source>
</evidence>
<reference evidence="3" key="1">
    <citation type="submission" date="2018-05" db="EMBL/GenBank/DDBJ databases">
        <authorList>
            <person name="Lanie J.A."/>
            <person name="Ng W.-L."/>
            <person name="Kazmierczak K.M."/>
            <person name="Andrzejewski T.M."/>
            <person name="Davidsen T.M."/>
            <person name="Wayne K.J."/>
            <person name="Tettelin H."/>
            <person name="Glass J.I."/>
            <person name="Rusch D."/>
            <person name="Podicherti R."/>
            <person name="Tsui H.-C.T."/>
            <person name="Winkler M.E."/>
        </authorList>
    </citation>
    <scope>NUCLEOTIDE SEQUENCE</scope>
</reference>
<feature type="transmembrane region" description="Helical" evidence="2">
    <location>
        <begin position="12"/>
        <end position="32"/>
    </location>
</feature>